<protein>
    <submittedName>
        <fullName evidence="10">Ig-like domain (Group 3)</fullName>
    </submittedName>
</protein>
<dbReference type="InterPro" id="IPR052176">
    <property type="entry name" value="Glycosyl_Hydrlase_43_Enz"/>
</dbReference>
<dbReference type="CDD" id="cd08990">
    <property type="entry name" value="GH43_AXH_like"/>
    <property type="match status" value="1"/>
</dbReference>
<sequence>MTRLTARRTLAATAAAGLVAGLLALAPAGAASALPNPLLGDGSVYSADPATLVVDDTLYVYAGRDEAGPTTNDFIMNEWQSFSTTDVEGGEWEYHPALMRPEQVFSWATPGRAYAGQVVQGADDRFYWYVPVHEAGSTSVDPFGIGIAVSDTPSGPWTDYAGGPIVSQKILGNDAHNIDPTVYVADDGRVWMYWGSFSRLFGVELASDMKTLIGTPTEIRSGVDGFFEAAWLFERKGTYYLAYAANTAGPDSWCTPAVYHACIAYSTAPTPMGPWTSQGRVLAPVSSTTSHPAITEFKGEWYMAYHTADAVGGNHFRRSVAVDEVEWDDSVTPARMKPVVTTPVRDDDATPSENVAPWATASASNQPIPTQYWIAALNDGITRPNPLPPDMWGSYAADRPASQWIQYDWTEPVRIDRSSIQFWNDAQPGSGDGVAAPASWSLQYWDQGRWNDVRNPSGYPTAVREMHEVTFEPVTTTRLRAVMNAAPGKTTPVKYSALAVEEWSVAAVAADGYAPAATRTLVGEAPVLPDTVALIYGVDRVAAPVKWDAVDPASYAQTGSFAVRGTAQGYAAGRVEATVTVEELDDSPDTAAPEVGVDLRGPRGAGDWYVGPVTVRVTATDDRDLRSRISVGIDGGALTDTADVRRVDTVVSADGAHTVIARATDAAGNVSDDASAAFRIDATAPKVTAQLDTDARAVSASATDSGSGLAGLEYAIDEPTAWKPFTAPVAAPDLERHVVFVRATDAAGNVSTPTATTVPRSPDAPMTGNVARYATATASSASGWAPVDNVNDGSTATNWGTWPRVGEQWVQLNWERPVRVDRAGVRFARDAADSANAGLIPPRSWVLQYRGTDGVWHDVATDDAYARSSDAVNEIAFDAVETTALRALMQSWGAQEGQGSAGIQEFEAWAAEAPAPALTIEPSASTRMIAGKAYVVATVKNADDVAVDLVITSEYGTKTITGVQPGRTVSATFTSRRASVPAGEVTVTATATVDGAPVTATVEAPYGAQN</sequence>
<evidence type="ECO:0000256" key="3">
    <source>
        <dbReference type="ARBA" id="ARBA00022801"/>
    </source>
</evidence>
<organism evidence="10 11">
    <name type="scientific">Microbacterium enclense</name>
    <dbReference type="NCBI Taxonomy" id="993073"/>
    <lineage>
        <taxon>Bacteria</taxon>
        <taxon>Bacillati</taxon>
        <taxon>Actinomycetota</taxon>
        <taxon>Actinomycetes</taxon>
        <taxon>Micrococcales</taxon>
        <taxon>Microbacteriaceae</taxon>
        <taxon>Microbacterium</taxon>
    </lineage>
</organism>
<reference evidence="10 11" key="1">
    <citation type="submission" date="2016-09" db="EMBL/GenBank/DDBJ databases">
        <authorList>
            <person name="Capua I."/>
            <person name="De Benedictis P."/>
            <person name="Joannis T."/>
            <person name="Lombin L.H."/>
            <person name="Cattoli G."/>
        </authorList>
    </citation>
    <scope>NUCLEOTIDE SEQUENCE [LARGE SCALE GENOMIC DNA]</scope>
    <source>
        <strain evidence="10 11">NIO-1002</strain>
    </source>
</reference>
<dbReference type="InterPro" id="IPR006311">
    <property type="entry name" value="TAT_signal"/>
</dbReference>
<keyword evidence="2" id="KW-0858">Xylan degradation</keyword>
<evidence type="ECO:0000313" key="10">
    <source>
        <dbReference type="EMBL" id="SDD00249.1"/>
    </source>
</evidence>
<dbReference type="Proteomes" id="UP000183203">
    <property type="component" value="Unassembled WGS sequence"/>
</dbReference>
<dbReference type="InterPro" id="IPR058094">
    <property type="entry name" value="Ig-like_OmpL47-like"/>
</dbReference>
<dbReference type="InterPro" id="IPR011081">
    <property type="entry name" value="Big_4"/>
</dbReference>
<dbReference type="SUPFAM" id="SSF49785">
    <property type="entry name" value="Galactose-binding domain-like"/>
    <property type="match status" value="2"/>
</dbReference>
<evidence type="ECO:0000256" key="2">
    <source>
        <dbReference type="ARBA" id="ARBA00022651"/>
    </source>
</evidence>
<dbReference type="GO" id="GO:0004553">
    <property type="term" value="F:hydrolase activity, hydrolyzing O-glycosyl compounds"/>
    <property type="evidence" value="ECO:0007669"/>
    <property type="project" value="InterPro"/>
</dbReference>
<dbReference type="InterPro" id="IPR013783">
    <property type="entry name" value="Ig-like_fold"/>
</dbReference>
<dbReference type="Gene3D" id="2.60.40.10">
    <property type="entry name" value="Immunoglobulins"/>
    <property type="match status" value="1"/>
</dbReference>
<evidence type="ECO:0000259" key="9">
    <source>
        <dbReference type="Pfam" id="PF07532"/>
    </source>
</evidence>
<feature type="site" description="Important for catalytic activity, responsible for pKa modulation of the active site Glu and correct orientation of both the proton donor and substrate" evidence="6">
    <location>
        <position position="179"/>
    </location>
</feature>
<dbReference type="Pfam" id="PF00754">
    <property type="entry name" value="F5_F8_type_C"/>
    <property type="match status" value="2"/>
</dbReference>
<evidence type="ECO:0000256" key="5">
    <source>
        <dbReference type="ARBA" id="ARBA00023295"/>
    </source>
</evidence>
<feature type="domain" description="F5/8 type C" evidence="8">
    <location>
        <begin position="363"/>
        <end position="485"/>
    </location>
</feature>
<dbReference type="SUPFAM" id="SSF75005">
    <property type="entry name" value="Arabinanase/levansucrase/invertase"/>
    <property type="match status" value="1"/>
</dbReference>
<evidence type="ECO:0000313" key="11">
    <source>
        <dbReference type="Proteomes" id="UP000183203"/>
    </source>
</evidence>
<dbReference type="PANTHER" id="PTHR43772:SF2">
    <property type="entry name" value="PUTATIVE (AFU_ORTHOLOGUE AFUA_2G04480)-RELATED"/>
    <property type="match status" value="1"/>
</dbReference>
<evidence type="ECO:0000256" key="4">
    <source>
        <dbReference type="ARBA" id="ARBA00023277"/>
    </source>
</evidence>
<feature type="domain" description="Bacterial Ig-like" evidence="9">
    <location>
        <begin position="520"/>
        <end position="570"/>
    </location>
</feature>
<dbReference type="Pfam" id="PF07532">
    <property type="entry name" value="Big_4"/>
    <property type="match status" value="1"/>
</dbReference>
<dbReference type="STRING" id="993073.AS029_15955"/>
<keyword evidence="7" id="KW-0732">Signal</keyword>
<evidence type="ECO:0000256" key="6">
    <source>
        <dbReference type="PIRSR" id="PIRSR606710-2"/>
    </source>
</evidence>
<dbReference type="Gene3D" id="2.115.10.20">
    <property type="entry name" value="Glycosyl hydrolase domain, family 43"/>
    <property type="match status" value="1"/>
</dbReference>
<gene>
    <name evidence="10" type="ORF">SAMN05216418_0061</name>
</gene>
<feature type="signal peptide" evidence="7">
    <location>
        <begin position="1"/>
        <end position="33"/>
    </location>
</feature>
<dbReference type="InterPro" id="IPR006710">
    <property type="entry name" value="Glyco_hydro_43"/>
</dbReference>
<keyword evidence="5" id="KW-0326">Glycosidase</keyword>
<dbReference type="Gene3D" id="2.60.120.260">
    <property type="entry name" value="Galactose-binding domain-like"/>
    <property type="match status" value="2"/>
</dbReference>
<keyword evidence="3" id="KW-0378">Hydrolase</keyword>
<comment type="similarity">
    <text evidence="1">Belongs to the glycosyl hydrolase 43 family.</text>
</comment>
<dbReference type="EMBL" id="FMYG01000010">
    <property type="protein sequence ID" value="SDD00249.1"/>
    <property type="molecule type" value="Genomic_DNA"/>
</dbReference>
<dbReference type="InterPro" id="IPR023296">
    <property type="entry name" value="Glyco_hydro_beta-prop_sf"/>
</dbReference>
<dbReference type="Pfam" id="PF04616">
    <property type="entry name" value="Glyco_hydro_43"/>
    <property type="match status" value="1"/>
</dbReference>
<keyword evidence="2" id="KW-0624">Polysaccharide degradation</keyword>
<dbReference type="GO" id="GO:0045493">
    <property type="term" value="P:xylan catabolic process"/>
    <property type="evidence" value="ECO:0007669"/>
    <property type="project" value="UniProtKB-KW"/>
</dbReference>
<dbReference type="RefSeq" id="WP_058233582.1">
    <property type="nucleotide sequence ID" value="NZ_FMYG01000010.1"/>
</dbReference>
<dbReference type="InterPro" id="IPR008979">
    <property type="entry name" value="Galactose-bd-like_sf"/>
</dbReference>
<feature type="domain" description="F5/8 type C" evidence="8">
    <location>
        <begin position="776"/>
        <end position="895"/>
    </location>
</feature>
<dbReference type="OrthoDB" id="9758923at2"/>
<proteinExistence type="inferred from homology"/>
<evidence type="ECO:0000256" key="7">
    <source>
        <dbReference type="SAM" id="SignalP"/>
    </source>
</evidence>
<dbReference type="NCBIfam" id="NF047446">
    <property type="entry name" value="barrel_OmpL47"/>
    <property type="match status" value="1"/>
</dbReference>
<dbReference type="PROSITE" id="PS51318">
    <property type="entry name" value="TAT"/>
    <property type="match status" value="1"/>
</dbReference>
<dbReference type="PANTHER" id="PTHR43772">
    <property type="entry name" value="ENDO-1,4-BETA-XYLANASE"/>
    <property type="match status" value="1"/>
</dbReference>
<dbReference type="InterPro" id="IPR000421">
    <property type="entry name" value="FA58C"/>
</dbReference>
<feature type="chain" id="PRO_5009843010" evidence="7">
    <location>
        <begin position="34"/>
        <end position="1010"/>
    </location>
</feature>
<evidence type="ECO:0000259" key="8">
    <source>
        <dbReference type="Pfam" id="PF00754"/>
    </source>
</evidence>
<evidence type="ECO:0000256" key="1">
    <source>
        <dbReference type="ARBA" id="ARBA00009865"/>
    </source>
</evidence>
<accession>A0A1G6R6K5</accession>
<name>A0A1G6R6K5_9MICO</name>
<keyword evidence="4" id="KW-0119">Carbohydrate metabolism</keyword>
<dbReference type="AlphaFoldDB" id="A0A1G6R6K5"/>